<dbReference type="AlphaFoldDB" id="A0A978UM25"/>
<dbReference type="EMBL" id="JAEACU010000010">
    <property type="protein sequence ID" value="KAH7515877.1"/>
    <property type="molecule type" value="Genomic_DNA"/>
</dbReference>
<organism evidence="2 3">
    <name type="scientific">Ziziphus jujuba var. spinosa</name>
    <dbReference type="NCBI Taxonomy" id="714518"/>
    <lineage>
        <taxon>Eukaryota</taxon>
        <taxon>Viridiplantae</taxon>
        <taxon>Streptophyta</taxon>
        <taxon>Embryophyta</taxon>
        <taxon>Tracheophyta</taxon>
        <taxon>Spermatophyta</taxon>
        <taxon>Magnoliopsida</taxon>
        <taxon>eudicotyledons</taxon>
        <taxon>Gunneridae</taxon>
        <taxon>Pentapetalae</taxon>
        <taxon>rosids</taxon>
        <taxon>fabids</taxon>
        <taxon>Rosales</taxon>
        <taxon>Rhamnaceae</taxon>
        <taxon>Paliureae</taxon>
        <taxon>Ziziphus</taxon>
    </lineage>
</organism>
<reference evidence="2" key="1">
    <citation type="journal article" date="2021" name="Front. Plant Sci.">
        <title>Chromosome-Scale Genome Assembly for Chinese Sour Jujube and Insights Into Its Genome Evolution and Domestication Signature.</title>
        <authorList>
            <person name="Shen L.-Y."/>
            <person name="Luo H."/>
            <person name="Wang X.-L."/>
            <person name="Wang X.-M."/>
            <person name="Qiu X.-J."/>
            <person name="Liu H."/>
            <person name="Zhou S.-S."/>
            <person name="Jia K.-H."/>
            <person name="Nie S."/>
            <person name="Bao Y.-T."/>
            <person name="Zhang R.-G."/>
            <person name="Yun Q.-Z."/>
            <person name="Chai Y.-H."/>
            <person name="Lu J.-Y."/>
            <person name="Li Y."/>
            <person name="Zhao S.-W."/>
            <person name="Mao J.-F."/>
            <person name="Jia S.-G."/>
            <person name="Mao Y.-M."/>
        </authorList>
    </citation>
    <scope>NUCLEOTIDE SEQUENCE</scope>
    <source>
        <strain evidence="2">AT0</strain>
        <tissue evidence="2">Leaf</tissue>
    </source>
</reference>
<evidence type="ECO:0000256" key="1">
    <source>
        <dbReference type="SAM" id="MobiDB-lite"/>
    </source>
</evidence>
<sequence>MDTRENFDTECRSLPQLELMATVAEAKDCQQKGDDSTGEEGDEYGTWLRADDSAFTVVTEGRNEKIQVPKPSDATRISMEKGNILTMVIGEFEMGFSTPELVDDCTRSGVHTVQHPNPKEQKEGSADRVGLVNDSRQQIIPPILTRNVDRDLSAFLVFSSGLSKGLEGKRKTVVGHKKKVGTSKSKPISKCPKTGQVEGSSPSFSSIRPKDDGPLSSKAEAEHGAVLTIPMAENVEQAKLGLENILCDLTSSHVLYIVVVPKENPHTDASSKVLVIPSSSSLSPRV</sequence>
<feature type="region of interest" description="Disordered" evidence="1">
    <location>
        <begin position="169"/>
        <end position="219"/>
    </location>
</feature>
<evidence type="ECO:0000313" key="3">
    <source>
        <dbReference type="Proteomes" id="UP000813462"/>
    </source>
</evidence>
<feature type="compositionally biased region" description="Basic and acidic residues" evidence="1">
    <location>
        <begin position="117"/>
        <end position="126"/>
    </location>
</feature>
<name>A0A978UM25_ZIZJJ</name>
<comment type="caution">
    <text evidence="2">The sequence shown here is derived from an EMBL/GenBank/DDBJ whole genome shotgun (WGS) entry which is preliminary data.</text>
</comment>
<feature type="compositionally biased region" description="Basic and acidic residues" evidence="1">
    <location>
        <begin position="208"/>
        <end position="219"/>
    </location>
</feature>
<gene>
    <name evidence="2" type="ORF">FEM48_Zijuj10G0073000</name>
</gene>
<feature type="region of interest" description="Disordered" evidence="1">
    <location>
        <begin position="109"/>
        <end position="128"/>
    </location>
</feature>
<accession>A0A978UM25</accession>
<feature type="compositionally biased region" description="Basic residues" evidence="1">
    <location>
        <begin position="171"/>
        <end position="181"/>
    </location>
</feature>
<dbReference type="Proteomes" id="UP000813462">
    <property type="component" value="Unassembled WGS sequence"/>
</dbReference>
<proteinExistence type="predicted"/>
<protein>
    <submittedName>
        <fullName evidence="2">Uncharacterized protein</fullName>
    </submittedName>
</protein>
<feature type="compositionally biased region" description="Polar residues" evidence="1">
    <location>
        <begin position="197"/>
        <end position="206"/>
    </location>
</feature>
<evidence type="ECO:0000313" key="2">
    <source>
        <dbReference type="EMBL" id="KAH7515877.1"/>
    </source>
</evidence>